<evidence type="ECO:0000313" key="1">
    <source>
        <dbReference type="EMBL" id="OAL10609.1"/>
    </source>
</evidence>
<proteinExistence type="predicted"/>
<accession>A0A1A9QFW3</accession>
<dbReference type="AlphaFoldDB" id="A0A1A9QFW3"/>
<protein>
    <submittedName>
        <fullName evidence="1">Uncharacterized protein</fullName>
    </submittedName>
</protein>
<dbReference type="Proteomes" id="UP000077623">
    <property type="component" value="Unassembled WGS sequence"/>
</dbReference>
<evidence type="ECO:0000313" key="2">
    <source>
        <dbReference type="Proteomes" id="UP000077623"/>
    </source>
</evidence>
<comment type="caution">
    <text evidence="1">The sequence shown here is derived from an EMBL/GenBank/DDBJ whole genome shotgun (WGS) entry which is preliminary data.</text>
</comment>
<organism evidence="1 2">
    <name type="scientific">Candidatus Mycoplasma haematobovis</name>
    <dbReference type="NCBI Taxonomy" id="432608"/>
    <lineage>
        <taxon>Bacteria</taxon>
        <taxon>Bacillati</taxon>
        <taxon>Mycoplasmatota</taxon>
        <taxon>Mollicutes</taxon>
        <taxon>Mycoplasmataceae</taxon>
        <taxon>Mycoplasma</taxon>
    </lineage>
</organism>
<dbReference type="STRING" id="432608.A6V39_00895"/>
<name>A0A1A9QFW3_9MOLU</name>
<dbReference type="EMBL" id="LWUJ01000010">
    <property type="protein sequence ID" value="OAL10609.1"/>
    <property type="molecule type" value="Genomic_DNA"/>
</dbReference>
<dbReference type="RefSeq" id="WP_187149844.1">
    <property type="nucleotide sequence ID" value="NZ_LWUJ01000010.1"/>
</dbReference>
<sequence>MTVNSIKEELIKKHNVPLDLTATSEKNYEHLQELAKQYLVANRQGKKELTLSSATDTKPLRKNVWLS</sequence>
<keyword evidence="2" id="KW-1185">Reference proteome</keyword>
<gene>
    <name evidence="1" type="ORF">A6V39_00895</name>
</gene>
<reference evidence="2" key="1">
    <citation type="submission" date="2016-04" db="EMBL/GenBank/DDBJ databases">
        <authorList>
            <person name="Quiroz-Castaneda R.E."/>
            <person name="Martinez-Ocampo F."/>
        </authorList>
    </citation>
    <scope>NUCLEOTIDE SEQUENCE [LARGE SCALE GENOMIC DNA]</scope>
    <source>
        <strain evidence="2">INIFAP01</strain>
    </source>
</reference>